<dbReference type="EMBL" id="KN121850">
    <property type="protein sequence ID" value="KFO35261.1"/>
    <property type="molecule type" value="Genomic_DNA"/>
</dbReference>
<dbReference type="Proteomes" id="UP000028990">
    <property type="component" value="Unassembled WGS sequence"/>
</dbReference>
<sequence>MPRARRGGIPASSALPGSLPGPRGAGSRALEETPPPRLGCNEPQLKKLTLGITRILESSPCVTGNHHRKGPAERHMISSWEQKHNCMMLEDVKRFFWMTIGFYTER</sequence>
<reference evidence="2 3" key="1">
    <citation type="submission" date="2013-11" db="EMBL/GenBank/DDBJ databases">
        <title>The Damaraland mole rat (Fukomys damarensis) genome and evolution of African mole rats.</title>
        <authorList>
            <person name="Gladyshev V.N."/>
            <person name="Fang X."/>
        </authorList>
    </citation>
    <scope>NUCLEOTIDE SEQUENCE [LARGE SCALE GENOMIC DNA]</scope>
    <source>
        <tissue evidence="2">Liver</tissue>
    </source>
</reference>
<evidence type="ECO:0000313" key="3">
    <source>
        <dbReference type="Proteomes" id="UP000028990"/>
    </source>
</evidence>
<dbReference type="PANTHER" id="PTHR31854">
    <property type="entry name" value="TUBULIN POLYGLUTAMYLASE COMPLEX SUBUNIT 2"/>
    <property type="match status" value="1"/>
</dbReference>
<gene>
    <name evidence="2" type="ORF">H920_03396</name>
</gene>
<dbReference type="AlphaFoldDB" id="A0A091EIH1"/>
<keyword evidence="3" id="KW-1185">Reference proteome</keyword>
<accession>A0A091EIH1</accession>
<evidence type="ECO:0000313" key="2">
    <source>
        <dbReference type="EMBL" id="KFO35261.1"/>
    </source>
</evidence>
<dbReference type="PANTHER" id="PTHR31854:SF2">
    <property type="entry name" value="TUBULIN POLYGLUTAMYLASE COMPLEX SUBUNIT 2"/>
    <property type="match status" value="1"/>
</dbReference>
<evidence type="ECO:0000256" key="1">
    <source>
        <dbReference type="SAM" id="MobiDB-lite"/>
    </source>
</evidence>
<feature type="region of interest" description="Disordered" evidence="1">
    <location>
        <begin position="1"/>
        <end position="43"/>
    </location>
</feature>
<name>A0A091EIH1_FUKDA</name>
<dbReference type="InterPro" id="IPR039231">
    <property type="entry name" value="TPGS2"/>
</dbReference>
<organism evidence="2 3">
    <name type="scientific">Fukomys damarensis</name>
    <name type="common">Damaraland mole rat</name>
    <name type="synonym">Cryptomys damarensis</name>
    <dbReference type="NCBI Taxonomy" id="885580"/>
    <lineage>
        <taxon>Eukaryota</taxon>
        <taxon>Metazoa</taxon>
        <taxon>Chordata</taxon>
        <taxon>Craniata</taxon>
        <taxon>Vertebrata</taxon>
        <taxon>Euteleostomi</taxon>
        <taxon>Mammalia</taxon>
        <taxon>Eutheria</taxon>
        <taxon>Euarchontoglires</taxon>
        <taxon>Glires</taxon>
        <taxon>Rodentia</taxon>
        <taxon>Hystricomorpha</taxon>
        <taxon>Bathyergidae</taxon>
        <taxon>Fukomys</taxon>
    </lineage>
</organism>
<proteinExistence type="predicted"/>
<protein>
    <submittedName>
        <fullName evidence="2">Uncharacterized protein</fullName>
    </submittedName>
</protein>